<dbReference type="SUPFAM" id="SSF51621">
    <property type="entry name" value="Phosphoenolpyruvate/pyruvate domain"/>
    <property type="match status" value="1"/>
</dbReference>
<comment type="cofactor">
    <cofactor evidence="2">
        <name>Mg(2+)</name>
        <dbReference type="ChEBI" id="CHEBI:18420"/>
    </cofactor>
</comment>
<dbReference type="SUPFAM" id="SSF51261">
    <property type="entry name" value="Duplicated hybrid motif"/>
    <property type="match status" value="1"/>
</dbReference>
<dbReference type="PROSITE" id="PS51093">
    <property type="entry name" value="PTS_EIIA_TYPE_1"/>
    <property type="match status" value="1"/>
</dbReference>
<evidence type="ECO:0000256" key="12">
    <source>
        <dbReference type="ARBA" id="ARBA00022777"/>
    </source>
</evidence>
<name>A0A2N3M2G9_9HYPH</name>
<dbReference type="FunFam" id="2.70.70.10:FF:000001">
    <property type="entry name" value="PTS system glucose-specific IIA component"/>
    <property type="match status" value="1"/>
</dbReference>
<evidence type="ECO:0000256" key="7">
    <source>
        <dbReference type="ARBA" id="ARBA00022490"/>
    </source>
</evidence>
<reference evidence="16 17" key="1">
    <citation type="submission" date="2017-12" db="EMBL/GenBank/DDBJ databases">
        <title>Anaerobic carbon monoxide metabolism by Pleomorphomonas carboxyditropha sp. nov., a new mesophilic hydrogenogenic carboxidotroph.</title>
        <authorList>
            <person name="Esquivel-Elizondo S."/>
            <person name="Krajmalnik-Brown R."/>
        </authorList>
    </citation>
    <scope>NUCLEOTIDE SEQUENCE [LARGE SCALE GENOMIC DNA]</scope>
    <source>
        <strain evidence="16 17">R5-392</strain>
    </source>
</reference>
<dbReference type="AlphaFoldDB" id="A0A2N3M2G9"/>
<dbReference type="OrthoDB" id="9765468at2"/>
<dbReference type="InterPro" id="IPR023151">
    <property type="entry name" value="PEP_util_CS"/>
</dbReference>
<dbReference type="NCBIfam" id="TIGR01003">
    <property type="entry name" value="PTS_HPr_family"/>
    <property type="match status" value="1"/>
</dbReference>
<dbReference type="InterPro" id="IPR035895">
    <property type="entry name" value="HPr-like_sf"/>
</dbReference>
<dbReference type="PRINTS" id="PR01736">
    <property type="entry name" value="PHPHTRNFRASE"/>
</dbReference>
<dbReference type="Proteomes" id="UP000233491">
    <property type="component" value="Unassembled WGS sequence"/>
</dbReference>
<dbReference type="GO" id="GO:0016301">
    <property type="term" value="F:kinase activity"/>
    <property type="evidence" value="ECO:0007669"/>
    <property type="project" value="UniProtKB-KW"/>
</dbReference>
<dbReference type="InterPro" id="IPR000032">
    <property type="entry name" value="HPr-like"/>
</dbReference>
<evidence type="ECO:0000256" key="11">
    <source>
        <dbReference type="ARBA" id="ARBA00022723"/>
    </source>
</evidence>
<evidence type="ECO:0000256" key="10">
    <source>
        <dbReference type="ARBA" id="ARBA00022683"/>
    </source>
</evidence>
<accession>A0A2N3M2G9</accession>
<dbReference type="InterPro" id="IPR050499">
    <property type="entry name" value="PEP-utilizing_PTS_enzyme"/>
</dbReference>
<dbReference type="EMBL" id="PJNW01000002">
    <property type="protein sequence ID" value="PKR91071.1"/>
    <property type="molecule type" value="Genomic_DNA"/>
</dbReference>
<dbReference type="Pfam" id="PF02896">
    <property type="entry name" value="PEP-utilizers_C"/>
    <property type="match status" value="1"/>
</dbReference>
<dbReference type="SUPFAM" id="SSF55594">
    <property type="entry name" value="HPr-like"/>
    <property type="match status" value="1"/>
</dbReference>
<dbReference type="InterPro" id="IPR000121">
    <property type="entry name" value="PEP_util_C"/>
</dbReference>
<dbReference type="Gene3D" id="3.50.30.10">
    <property type="entry name" value="Phosphohistidine domain"/>
    <property type="match status" value="1"/>
</dbReference>
<evidence type="ECO:0000313" key="16">
    <source>
        <dbReference type="EMBL" id="PKR91071.1"/>
    </source>
</evidence>
<keyword evidence="12" id="KW-0418">Kinase</keyword>
<dbReference type="InterPro" id="IPR011055">
    <property type="entry name" value="Dup_hybrid_motif"/>
</dbReference>
<dbReference type="PROSITE" id="PS51350">
    <property type="entry name" value="PTS_HPR_DOM"/>
    <property type="match status" value="1"/>
</dbReference>
<dbReference type="InterPro" id="IPR015813">
    <property type="entry name" value="Pyrv/PenolPyrv_kinase-like_dom"/>
</dbReference>
<gene>
    <name evidence="16" type="primary">ptsP</name>
    <name evidence="16" type="ORF">CXZ10_02695</name>
</gene>
<dbReference type="PROSITE" id="PS00371">
    <property type="entry name" value="PTS_EIIA_TYPE_1_HIS"/>
    <property type="match status" value="1"/>
</dbReference>
<dbReference type="GO" id="GO:0005737">
    <property type="term" value="C:cytoplasm"/>
    <property type="evidence" value="ECO:0007669"/>
    <property type="project" value="UniProtKB-SubCell"/>
</dbReference>
<dbReference type="Gene3D" id="1.10.274.10">
    <property type="entry name" value="PtsI, HPr-binding domain"/>
    <property type="match status" value="1"/>
</dbReference>
<dbReference type="PROSITE" id="PS00742">
    <property type="entry name" value="PEP_ENZYMES_2"/>
    <property type="match status" value="1"/>
</dbReference>
<dbReference type="PRINTS" id="PR00107">
    <property type="entry name" value="PHOSPHOCPHPR"/>
</dbReference>
<dbReference type="SUPFAM" id="SSF47831">
    <property type="entry name" value="Enzyme I of the PEP:sugar phosphotransferase system HPr-binding (sub)domain"/>
    <property type="match status" value="1"/>
</dbReference>
<feature type="domain" description="HPr" evidence="15">
    <location>
        <begin position="181"/>
        <end position="274"/>
    </location>
</feature>
<evidence type="ECO:0000256" key="6">
    <source>
        <dbReference type="ARBA" id="ARBA00022448"/>
    </source>
</evidence>
<keyword evidence="9 16" id="KW-0808">Transferase</keyword>
<evidence type="ECO:0000313" key="17">
    <source>
        <dbReference type="Proteomes" id="UP000233491"/>
    </source>
</evidence>
<dbReference type="PANTHER" id="PTHR46244:SF6">
    <property type="entry name" value="PHOSPHOENOLPYRUVATE-PROTEIN PHOSPHOTRANSFERASE"/>
    <property type="match status" value="1"/>
</dbReference>
<keyword evidence="10" id="KW-0598">Phosphotransferase system</keyword>
<dbReference type="InterPro" id="IPR008279">
    <property type="entry name" value="PEP-util_enz_mobile_dom"/>
</dbReference>
<evidence type="ECO:0000259" key="14">
    <source>
        <dbReference type="PROSITE" id="PS51093"/>
    </source>
</evidence>
<evidence type="ECO:0000256" key="3">
    <source>
        <dbReference type="ARBA" id="ARBA00004496"/>
    </source>
</evidence>
<dbReference type="InterPro" id="IPR006318">
    <property type="entry name" value="PTS_EI-like"/>
</dbReference>
<evidence type="ECO:0000259" key="15">
    <source>
        <dbReference type="PROSITE" id="PS51350"/>
    </source>
</evidence>
<comment type="subcellular location">
    <subcellularLocation>
        <location evidence="3">Cytoplasm</location>
    </subcellularLocation>
</comment>
<dbReference type="InterPro" id="IPR008731">
    <property type="entry name" value="PTS_EIN"/>
</dbReference>
<evidence type="ECO:0000256" key="13">
    <source>
        <dbReference type="ARBA" id="ARBA00022842"/>
    </source>
</evidence>
<comment type="similarity">
    <text evidence="4">Belongs to the PEP-utilizing enzyme family.</text>
</comment>
<proteinExistence type="inferred from homology"/>
<dbReference type="Pfam" id="PF00391">
    <property type="entry name" value="PEP-utilizers"/>
    <property type="match status" value="1"/>
</dbReference>
<keyword evidence="8" id="KW-0762">Sugar transport</keyword>
<dbReference type="EC" id="2.7.3.9" evidence="5"/>
<evidence type="ECO:0000256" key="4">
    <source>
        <dbReference type="ARBA" id="ARBA00007837"/>
    </source>
</evidence>
<dbReference type="PANTHER" id="PTHR46244">
    <property type="entry name" value="PHOSPHOENOLPYRUVATE-PROTEIN PHOSPHOTRANSFERASE"/>
    <property type="match status" value="1"/>
</dbReference>
<dbReference type="GO" id="GO:0008965">
    <property type="term" value="F:phosphoenolpyruvate-protein phosphotransferase activity"/>
    <property type="evidence" value="ECO:0007669"/>
    <property type="project" value="UniProtKB-EC"/>
</dbReference>
<dbReference type="NCBIfam" id="TIGR01417">
    <property type="entry name" value="PTS_I_fam"/>
    <property type="match status" value="1"/>
</dbReference>
<evidence type="ECO:0000256" key="2">
    <source>
        <dbReference type="ARBA" id="ARBA00001946"/>
    </source>
</evidence>
<dbReference type="Pfam" id="PF00358">
    <property type="entry name" value="PTS_EIIA_1"/>
    <property type="match status" value="1"/>
</dbReference>
<organism evidence="16 17">
    <name type="scientific">Pleomorphomonas diazotrophica</name>
    <dbReference type="NCBI Taxonomy" id="1166257"/>
    <lineage>
        <taxon>Bacteria</taxon>
        <taxon>Pseudomonadati</taxon>
        <taxon>Pseudomonadota</taxon>
        <taxon>Alphaproteobacteria</taxon>
        <taxon>Hyphomicrobiales</taxon>
        <taxon>Pleomorphomonadaceae</taxon>
        <taxon>Pleomorphomonas</taxon>
    </lineage>
</organism>
<dbReference type="GO" id="GO:0009401">
    <property type="term" value="P:phosphoenolpyruvate-dependent sugar phosphotransferase system"/>
    <property type="evidence" value="ECO:0007669"/>
    <property type="project" value="UniProtKB-KW"/>
</dbReference>
<keyword evidence="7" id="KW-0963">Cytoplasm</keyword>
<dbReference type="Pfam" id="PF05524">
    <property type="entry name" value="PEP-utilisers_N"/>
    <property type="match status" value="1"/>
</dbReference>
<evidence type="ECO:0000256" key="8">
    <source>
        <dbReference type="ARBA" id="ARBA00022597"/>
    </source>
</evidence>
<evidence type="ECO:0000256" key="1">
    <source>
        <dbReference type="ARBA" id="ARBA00000683"/>
    </source>
</evidence>
<dbReference type="InterPro" id="IPR001127">
    <property type="entry name" value="PTS_EIIA_1_perm"/>
</dbReference>
<dbReference type="NCBIfam" id="TIGR00830">
    <property type="entry name" value="PTBA"/>
    <property type="match status" value="1"/>
</dbReference>
<dbReference type="GO" id="GO:0046872">
    <property type="term" value="F:metal ion binding"/>
    <property type="evidence" value="ECO:0007669"/>
    <property type="project" value="UniProtKB-KW"/>
</dbReference>
<evidence type="ECO:0000256" key="9">
    <source>
        <dbReference type="ARBA" id="ARBA00022679"/>
    </source>
</evidence>
<dbReference type="Gene3D" id="2.70.70.10">
    <property type="entry name" value="Glucose Permease (Domain IIA)"/>
    <property type="match status" value="1"/>
</dbReference>
<comment type="catalytic activity">
    <reaction evidence="1">
        <text>L-histidyl-[protein] + phosphoenolpyruvate = N(pros)-phospho-L-histidyl-[protein] + pyruvate</text>
        <dbReference type="Rhea" id="RHEA:23880"/>
        <dbReference type="Rhea" id="RHEA-COMP:9745"/>
        <dbReference type="Rhea" id="RHEA-COMP:9746"/>
        <dbReference type="ChEBI" id="CHEBI:15361"/>
        <dbReference type="ChEBI" id="CHEBI:29979"/>
        <dbReference type="ChEBI" id="CHEBI:58702"/>
        <dbReference type="ChEBI" id="CHEBI:64837"/>
        <dbReference type="EC" id="2.7.3.9"/>
    </reaction>
</comment>
<dbReference type="SUPFAM" id="SSF52009">
    <property type="entry name" value="Phosphohistidine domain"/>
    <property type="match status" value="1"/>
</dbReference>
<sequence length="861" mass="89352">MKNASGGGKPLDAKDGLYLRAPIGGWLVSIADVPDPVFSGKILGDGFAIDPTDATLRAPFAGVVTSVHRAHHAVTLRAEDGAEVLMHIGLDTVALKGEGFTPHVAEGDRVKTGDPLISFDMDVISQLVRSLVVPVVLTNGERFALAVSAADREIAAGEAVATIAAQGEALSAPAGASDGAAITVKVRVADPNGIHARPAGLVAEAAKSGTAEVIIRLGDRKASAASPVGLMLLGAQHNDELTIEAKGADGAEVANRIAALLGGPELAQTSAPAAAPQAAVAPEVAVAPVSTATPELWGPGVAKTIDGTTASPGLAAGVSVRITSEDFEVSETGADVEQEIKELRAALKTAAADIGAKIAASKGQQAEILTAHLSFVEDPDLRDAAWTMIRDGKSAAYAWKTAIDRQVAALRKLGNPVLAERASDLEDVRRRVLAILLGVSGSATVLPDDAIIFAADLLPSQFADLDLTKVAGIVLAYAGPTAHVSILAASKGIPAIVAAGVGVLCVPDGQPVVLDADQATVRINPPATDLADIRAAVVRRRERLAANRAATQDDCYTADGKRIEVVANLGGPADVAVALESGAEGCGLMRSEFLFLNRTSAPSEDEQYAQYQAIADGLKGRPLIIRTLDAGADKDVPYANLPKEENPALGLRGVRMSLWQPELLRTQIRAILRVKPYGQCKILLPMIATLADLRDVRRVIDEEMKALARTAPIEVGIMVEVPSAALISKTLAAEADFLSVGTNDLAQYTLAIDRVNPRLAKQLDPFHPAVLRLIQLAVEGAKAHGRWVGVCGSLASFPLAAPVLIGLGVTELSATSGSIAEIKAMVRTLDIDKCKAVAEAALALESGEAVRRMLAQSWPEV</sequence>
<keyword evidence="11" id="KW-0479">Metal-binding</keyword>
<keyword evidence="17" id="KW-1185">Reference proteome</keyword>
<comment type="caution">
    <text evidence="16">The sequence shown here is derived from an EMBL/GenBank/DDBJ whole genome shotgun (WGS) entry which is preliminary data.</text>
</comment>
<keyword evidence="6" id="KW-0813">Transport</keyword>
<evidence type="ECO:0000256" key="5">
    <source>
        <dbReference type="ARBA" id="ARBA00012232"/>
    </source>
</evidence>
<dbReference type="InterPro" id="IPR040442">
    <property type="entry name" value="Pyrv_kinase-like_dom_sf"/>
</dbReference>
<dbReference type="InterPro" id="IPR036637">
    <property type="entry name" value="Phosphohistidine_dom_sf"/>
</dbReference>
<protein>
    <recommendedName>
        <fullName evidence="5">phosphoenolpyruvate--protein phosphotransferase</fullName>
        <ecNumber evidence="5">2.7.3.9</ecNumber>
    </recommendedName>
</protein>
<feature type="domain" description="PTS EIIA type-1" evidence="14">
    <location>
        <begin position="35"/>
        <end position="139"/>
    </location>
</feature>
<keyword evidence="16" id="KW-0670">Pyruvate</keyword>
<dbReference type="Gene3D" id="3.30.1340.10">
    <property type="entry name" value="HPr-like"/>
    <property type="match status" value="1"/>
</dbReference>
<dbReference type="CDD" id="cd00367">
    <property type="entry name" value="PTS-HPr_like"/>
    <property type="match status" value="1"/>
</dbReference>
<dbReference type="InterPro" id="IPR036618">
    <property type="entry name" value="PtsI_HPr-bd_sf"/>
</dbReference>
<dbReference type="Gene3D" id="3.20.20.60">
    <property type="entry name" value="Phosphoenolpyruvate-binding domains"/>
    <property type="match status" value="1"/>
</dbReference>
<keyword evidence="13" id="KW-0460">Magnesium</keyword>
<dbReference type="RefSeq" id="WP_101288330.1">
    <property type="nucleotide sequence ID" value="NZ_FOUQ01000001.1"/>
</dbReference>
<dbReference type="Pfam" id="PF00381">
    <property type="entry name" value="PTS-HPr"/>
    <property type="match status" value="1"/>
</dbReference>